<comment type="caution">
    <text evidence="7">The sequence shown here is derived from an EMBL/GenBank/DDBJ whole genome shotgun (WGS) entry which is preliminary data.</text>
</comment>
<proteinExistence type="inferred from homology"/>
<evidence type="ECO:0000256" key="5">
    <source>
        <dbReference type="ARBA" id="ARBA00023136"/>
    </source>
</evidence>
<dbReference type="PANTHER" id="PTHR43701">
    <property type="entry name" value="MEMBRANE TRANSPORTER PROTEIN MJ0441-RELATED"/>
    <property type="match status" value="1"/>
</dbReference>
<dbReference type="Pfam" id="PF01925">
    <property type="entry name" value="TauE"/>
    <property type="match status" value="1"/>
</dbReference>
<evidence type="ECO:0000256" key="4">
    <source>
        <dbReference type="ARBA" id="ARBA00022989"/>
    </source>
</evidence>
<protein>
    <recommendedName>
        <fullName evidence="6">Probable membrane transporter protein</fullName>
    </recommendedName>
</protein>
<dbReference type="InterPro" id="IPR051598">
    <property type="entry name" value="TSUP/Inactive_protease-like"/>
</dbReference>
<feature type="transmembrane region" description="Helical" evidence="6">
    <location>
        <begin position="235"/>
        <end position="254"/>
    </location>
</feature>
<evidence type="ECO:0000313" key="7">
    <source>
        <dbReference type="EMBL" id="GAA5191225.1"/>
    </source>
</evidence>
<evidence type="ECO:0000313" key="8">
    <source>
        <dbReference type="Proteomes" id="UP001501600"/>
    </source>
</evidence>
<keyword evidence="8" id="KW-1185">Reference proteome</keyword>
<evidence type="ECO:0000256" key="6">
    <source>
        <dbReference type="RuleBase" id="RU363041"/>
    </source>
</evidence>
<keyword evidence="3 6" id="KW-0812">Transmembrane</keyword>
<dbReference type="PANTHER" id="PTHR43701:SF2">
    <property type="entry name" value="MEMBRANE TRANSPORTER PROTEIN YJNA-RELATED"/>
    <property type="match status" value="1"/>
</dbReference>
<gene>
    <name evidence="7" type="ORF">GCM10025772_17560</name>
</gene>
<dbReference type="Proteomes" id="UP001501600">
    <property type="component" value="Unassembled WGS sequence"/>
</dbReference>
<dbReference type="InterPro" id="IPR002781">
    <property type="entry name" value="TM_pro_TauE-like"/>
</dbReference>
<feature type="transmembrane region" description="Helical" evidence="6">
    <location>
        <begin position="172"/>
        <end position="203"/>
    </location>
</feature>
<dbReference type="RefSeq" id="WP_345316686.1">
    <property type="nucleotide sequence ID" value="NZ_BAABLF010000010.1"/>
</dbReference>
<dbReference type="EMBL" id="BAABLF010000010">
    <property type="protein sequence ID" value="GAA5191225.1"/>
    <property type="molecule type" value="Genomic_DNA"/>
</dbReference>
<feature type="transmembrane region" description="Helical" evidence="6">
    <location>
        <begin position="72"/>
        <end position="93"/>
    </location>
</feature>
<organism evidence="7 8">
    <name type="scientific">Ferrimonas gelatinilytica</name>
    <dbReference type="NCBI Taxonomy" id="1255257"/>
    <lineage>
        <taxon>Bacteria</taxon>
        <taxon>Pseudomonadati</taxon>
        <taxon>Pseudomonadota</taxon>
        <taxon>Gammaproteobacteria</taxon>
        <taxon>Alteromonadales</taxon>
        <taxon>Ferrimonadaceae</taxon>
        <taxon>Ferrimonas</taxon>
    </lineage>
</organism>
<keyword evidence="6" id="KW-1003">Cell membrane</keyword>
<sequence>MPTRTPATLPLKPKALLMLLMLPLLAVGILVGTESAYLLLGIGGALIANSTGAGGGVLFIPVFQRLALSPEAAVATSFAIQCFGMTTGALAWWRYARLQRRQEAALSWQPLPKLVLLLTPISWLGLALAHQLTPPASLEHSFALFSILLGSALLALARQVKVAATALQPWHWPLLMVTALIGGVITAWLSVGVGELLVLLLIALRIDVRVAVACGVMVSAATVWPGMLFSPPGSIAWPVVYLAGPGAILGAWLARRLASALPALALKRFFAAWILLTGLLTL</sequence>
<feature type="transmembrane region" description="Helical" evidence="6">
    <location>
        <begin position="210"/>
        <end position="229"/>
    </location>
</feature>
<reference evidence="8" key="1">
    <citation type="journal article" date="2019" name="Int. J. Syst. Evol. Microbiol.">
        <title>The Global Catalogue of Microorganisms (GCM) 10K type strain sequencing project: providing services to taxonomists for standard genome sequencing and annotation.</title>
        <authorList>
            <consortium name="The Broad Institute Genomics Platform"/>
            <consortium name="The Broad Institute Genome Sequencing Center for Infectious Disease"/>
            <person name="Wu L."/>
            <person name="Ma J."/>
        </authorList>
    </citation>
    <scope>NUCLEOTIDE SEQUENCE [LARGE SCALE GENOMIC DNA]</scope>
    <source>
        <strain evidence="8">JCM 18720</strain>
    </source>
</reference>
<keyword evidence="5 6" id="KW-0472">Membrane</keyword>
<comment type="subcellular location">
    <subcellularLocation>
        <location evidence="6">Cell membrane</location>
        <topology evidence="6">Multi-pass membrane protein</topology>
    </subcellularLocation>
    <subcellularLocation>
        <location evidence="1">Membrane</location>
        <topology evidence="1">Multi-pass membrane protein</topology>
    </subcellularLocation>
</comment>
<feature type="transmembrane region" description="Helical" evidence="6">
    <location>
        <begin position="261"/>
        <end position="280"/>
    </location>
</feature>
<comment type="similarity">
    <text evidence="2 6">Belongs to the 4-toluene sulfonate uptake permease (TSUP) (TC 2.A.102) family.</text>
</comment>
<evidence type="ECO:0000256" key="1">
    <source>
        <dbReference type="ARBA" id="ARBA00004141"/>
    </source>
</evidence>
<evidence type="ECO:0000256" key="3">
    <source>
        <dbReference type="ARBA" id="ARBA00022692"/>
    </source>
</evidence>
<evidence type="ECO:0000256" key="2">
    <source>
        <dbReference type="ARBA" id="ARBA00009142"/>
    </source>
</evidence>
<keyword evidence="4 6" id="KW-1133">Transmembrane helix</keyword>
<feature type="transmembrane region" description="Helical" evidence="6">
    <location>
        <begin position="113"/>
        <end position="130"/>
    </location>
</feature>
<feature type="transmembrane region" description="Helical" evidence="6">
    <location>
        <begin position="36"/>
        <end position="60"/>
    </location>
</feature>
<accession>A0ABP9S6U9</accession>
<name>A0ABP9S6U9_9GAMM</name>